<gene>
    <name evidence="1" type="ORF">AWB83_05351</name>
</gene>
<dbReference type="RefSeq" id="WP_279629098.1">
    <property type="nucleotide sequence ID" value="NZ_FCOB02000030.1"/>
</dbReference>
<evidence type="ECO:0000313" key="1">
    <source>
        <dbReference type="EMBL" id="SAK92730.1"/>
    </source>
</evidence>
<dbReference type="AlphaFoldDB" id="A0A158DE95"/>
<proteinExistence type="predicted"/>
<organism evidence="1 2">
    <name type="scientific">Caballeronia ptereochthonis</name>
    <dbReference type="NCBI Taxonomy" id="1777144"/>
    <lineage>
        <taxon>Bacteria</taxon>
        <taxon>Pseudomonadati</taxon>
        <taxon>Pseudomonadota</taxon>
        <taxon>Betaproteobacteria</taxon>
        <taxon>Burkholderiales</taxon>
        <taxon>Burkholderiaceae</taxon>
        <taxon>Caballeronia</taxon>
    </lineage>
</organism>
<sequence>MIDDTDGKHLMRCIELAQEALDDGDEPFGSMLVAKDYRRASSQQ</sequence>
<keyword evidence="2" id="KW-1185">Reference proteome</keyword>
<comment type="caution">
    <text evidence="1">The sequence shown here is derived from an EMBL/GenBank/DDBJ whole genome shotgun (WGS) entry which is preliminary data.</text>
</comment>
<reference evidence="1" key="1">
    <citation type="submission" date="2016-01" db="EMBL/GenBank/DDBJ databases">
        <authorList>
            <person name="Peeters C."/>
        </authorList>
    </citation>
    <scope>NUCLEOTIDE SEQUENCE [LARGE SCALE GENOMIC DNA]</scope>
    <source>
        <strain evidence="1">LMG 29326</strain>
    </source>
</reference>
<protein>
    <submittedName>
        <fullName evidence="1">Uncharacterized protein</fullName>
    </submittedName>
</protein>
<name>A0A158DE95_9BURK</name>
<dbReference type="Proteomes" id="UP000054978">
    <property type="component" value="Unassembled WGS sequence"/>
</dbReference>
<accession>A0A158DE95</accession>
<evidence type="ECO:0000313" key="2">
    <source>
        <dbReference type="Proteomes" id="UP000054978"/>
    </source>
</evidence>
<dbReference type="EMBL" id="FCOB02000030">
    <property type="protein sequence ID" value="SAK92730.1"/>
    <property type="molecule type" value="Genomic_DNA"/>
</dbReference>
<dbReference type="STRING" id="1777144.AWB83_05351"/>